<dbReference type="AlphaFoldDB" id="A0A336LZU8"/>
<dbReference type="VEuPathDB" id="VectorBase:CSON009178"/>
<reference evidence="1" key="1">
    <citation type="submission" date="2018-04" db="EMBL/GenBank/DDBJ databases">
        <authorList>
            <person name="Go L.Y."/>
            <person name="Mitchell J.A."/>
        </authorList>
    </citation>
    <scope>NUCLEOTIDE SEQUENCE</scope>
    <source>
        <tissue evidence="1">Whole organism</tissue>
    </source>
</reference>
<accession>A0A336LZU8</accession>
<sequence length="59" mass="7036">MNSYSLEYVKKFIVDRTNICIYSKSHDTLFQVKRDSFNARTQWQSLSTQLPDSLQWCTI</sequence>
<dbReference type="EMBL" id="UFQS01000360">
    <property type="protein sequence ID" value="SSX03149.1"/>
    <property type="molecule type" value="Genomic_DNA"/>
</dbReference>
<evidence type="ECO:0000313" key="2">
    <source>
        <dbReference type="EMBL" id="SSX23515.1"/>
    </source>
</evidence>
<gene>
    <name evidence="2" type="primary">CSON009178</name>
</gene>
<evidence type="ECO:0000313" key="1">
    <source>
        <dbReference type="EMBL" id="SSX03149.1"/>
    </source>
</evidence>
<name>A0A336LZU8_CULSO</name>
<dbReference type="EMBL" id="UFQT01000360">
    <property type="protein sequence ID" value="SSX23515.1"/>
    <property type="molecule type" value="Genomic_DNA"/>
</dbReference>
<reference evidence="2" key="2">
    <citation type="submission" date="2018-07" db="EMBL/GenBank/DDBJ databases">
        <authorList>
            <person name="Quirk P.G."/>
            <person name="Krulwich T.A."/>
        </authorList>
    </citation>
    <scope>NUCLEOTIDE SEQUENCE</scope>
</reference>
<protein>
    <submittedName>
        <fullName evidence="2">CSON009178 protein</fullName>
    </submittedName>
</protein>
<proteinExistence type="predicted"/>
<organism evidence="2">
    <name type="scientific">Culicoides sonorensis</name>
    <name type="common">Biting midge</name>
    <dbReference type="NCBI Taxonomy" id="179676"/>
    <lineage>
        <taxon>Eukaryota</taxon>
        <taxon>Metazoa</taxon>
        <taxon>Ecdysozoa</taxon>
        <taxon>Arthropoda</taxon>
        <taxon>Hexapoda</taxon>
        <taxon>Insecta</taxon>
        <taxon>Pterygota</taxon>
        <taxon>Neoptera</taxon>
        <taxon>Endopterygota</taxon>
        <taxon>Diptera</taxon>
        <taxon>Nematocera</taxon>
        <taxon>Chironomoidea</taxon>
        <taxon>Ceratopogonidae</taxon>
        <taxon>Ceratopogoninae</taxon>
        <taxon>Culicoides</taxon>
        <taxon>Monoculicoides</taxon>
    </lineage>
</organism>